<dbReference type="InterPro" id="IPR016181">
    <property type="entry name" value="Acyl_CoA_acyltransferase"/>
</dbReference>
<reference evidence="4" key="2">
    <citation type="submission" date="2020-09" db="EMBL/GenBank/DDBJ databases">
        <authorList>
            <person name="Sun Q."/>
            <person name="Kim S."/>
        </authorList>
    </citation>
    <scope>NUCLEOTIDE SEQUENCE</scope>
    <source>
        <strain evidence="4">KCTC 12711</strain>
    </source>
</reference>
<reference evidence="4" key="1">
    <citation type="journal article" date="2014" name="Int. J. Syst. Evol. Microbiol.">
        <title>Complete genome sequence of Corynebacterium casei LMG S-19264T (=DSM 44701T), isolated from a smear-ripened cheese.</title>
        <authorList>
            <consortium name="US DOE Joint Genome Institute (JGI-PGF)"/>
            <person name="Walter F."/>
            <person name="Albersmeier A."/>
            <person name="Kalinowski J."/>
            <person name="Ruckert C."/>
        </authorList>
    </citation>
    <scope>NUCLEOTIDE SEQUENCE</scope>
    <source>
        <strain evidence="4">KCTC 12711</strain>
    </source>
</reference>
<feature type="domain" description="N-acetyltransferase" evidence="3">
    <location>
        <begin position="8"/>
        <end position="176"/>
    </location>
</feature>
<keyword evidence="5" id="KW-1185">Reference proteome</keyword>
<comment type="caution">
    <text evidence="4">The sequence shown here is derived from an EMBL/GenBank/DDBJ whole genome shotgun (WGS) entry which is preliminary data.</text>
</comment>
<dbReference type="PROSITE" id="PS51186">
    <property type="entry name" value="GNAT"/>
    <property type="match status" value="1"/>
</dbReference>
<protein>
    <submittedName>
        <fullName evidence="4">N-acetyltransferase</fullName>
    </submittedName>
</protein>
<dbReference type="AlphaFoldDB" id="A0A918VSC5"/>
<dbReference type="Proteomes" id="UP000614811">
    <property type="component" value="Unassembled WGS sequence"/>
</dbReference>
<organism evidence="4 5">
    <name type="scientific">Arenicella chitinivorans</name>
    <dbReference type="NCBI Taxonomy" id="1329800"/>
    <lineage>
        <taxon>Bacteria</taxon>
        <taxon>Pseudomonadati</taxon>
        <taxon>Pseudomonadota</taxon>
        <taxon>Gammaproteobacteria</taxon>
        <taxon>Arenicellales</taxon>
        <taxon>Arenicellaceae</taxon>
        <taxon>Arenicella</taxon>
    </lineage>
</organism>
<dbReference type="Gene3D" id="3.40.630.30">
    <property type="match status" value="1"/>
</dbReference>
<keyword evidence="1" id="KW-0808">Transferase</keyword>
<dbReference type="GO" id="GO:0016747">
    <property type="term" value="F:acyltransferase activity, transferring groups other than amino-acyl groups"/>
    <property type="evidence" value="ECO:0007669"/>
    <property type="project" value="InterPro"/>
</dbReference>
<evidence type="ECO:0000259" key="3">
    <source>
        <dbReference type="PROSITE" id="PS51186"/>
    </source>
</evidence>
<dbReference type="InterPro" id="IPR000182">
    <property type="entry name" value="GNAT_dom"/>
</dbReference>
<dbReference type="SUPFAM" id="SSF55729">
    <property type="entry name" value="Acyl-CoA N-acyltransferases (Nat)"/>
    <property type="match status" value="1"/>
</dbReference>
<accession>A0A918VSC5</accession>
<dbReference type="InterPro" id="IPR050832">
    <property type="entry name" value="Bact_Acetyltransf"/>
</dbReference>
<dbReference type="CDD" id="cd04301">
    <property type="entry name" value="NAT_SF"/>
    <property type="match status" value="1"/>
</dbReference>
<keyword evidence="2" id="KW-0012">Acyltransferase</keyword>
<dbReference type="PANTHER" id="PTHR43877">
    <property type="entry name" value="AMINOALKYLPHOSPHONATE N-ACETYLTRANSFERASE-RELATED-RELATED"/>
    <property type="match status" value="1"/>
</dbReference>
<gene>
    <name evidence="4" type="ORF">GCM10008090_32790</name>
</gene>
<proteinExistence type="predicted"/>
<sequence length="176" mass="19404">MAVDQDSVFLREAVPNDAYALAELAEATFRAAFAAQNTEEDMASHCAANYSEALQGAEIARDDYRTFVMENQGRLIAYAQLRTGAAPVCVSRDFPIEIQRFYVDAIWHGKGIAPRLMQACLDTAQAQGTKTVWLGVWENNPKAIAFYSKFGFAEVGAHTFVVGSDPQTDLIMQRTV</sequence>
<dbReference type="PANTHER" id="PTHR43877:SF1">
    <property type="entry name" value="ACETYLTRANSFERASE"/>
    <property type="match status" value="1"/>
</dbReference>
<evidence type="ECO:0000313" key="5">
    <source>
        <dbReference type="Proteomes" id="UP000614811"/>
    </source>
</evidence>
<name>A0A918VSC5_9GAMM</name>
<evidence type="ECO:0000256" key="1">
    <source>
        <dbReference type="ARBA" id="ARBA00022679"/>
    </source>
</evidence>
<dbReference type="EMBL" id="BMXA01000008">
    <property type="protein sequence ID" value="GHA20260.1"/>
    <property type="molecule type" value="Genomic_DNA"/>
</dbReference>
<evidence type="ECO:0000256" key="2">
    <source>
        <dbReference type="ARBA" id="ARBA00023315"/>
    </source>
</evidence>
<dbReference type="Pfam" id="PF00583">
    <property type="entry name" value="Acetyltransf_1"/>
    <property type="match status" value="1"/>
</dbReference>
<evidence type="ECO:0000313" key="4">
    <source>
        <dbReference type="EMBL" id="GHA20260.1"/>
    </source>
</evidence>
<dbReference type="RefSeq" id="WP_189402795.1">
    <property type="nucleotide sequence ID" value="NZ_BMXA01000008.1"/>
</dbReference>